<gene>
    <name evidence="2" type="ORF">J0911_10840</name>
</gene>
<evidence type="ECO:0000313" key="3">
    <source>
        <dbReference type="Proteomes" id="UP000664617"/>
    </source>
</evidence>
<name>A0ABS3IA77_9MICO</name>
<dbReference type="PANTHER" id="PTHR42820:SF1">
    <property type="entry name" value="SHORT-CHAIN DEHYDROGENASE_REDUCTASE FAMILY PROTEIN"/>
    <property type="match status" value="1"/>
</dbReference>
<organism evidence="2 3">
    <name type="scientific">Myceligenerans salitolerans</name>
    <dbReference type="NCBI Taxonomy" id="1230528"/>
    <lineage>
        <taxon>Bacteria</taxon>
        <taxon>Bacillati</taxon>
        <taxon>Actinomycetota</taxon>
        <taxon>Actinomycetes</taxon>
        <taxon>Micrococcales</taxon>
        <taxon>Promicromonosporaceae</taxon>
        <taxon>Myceligenerans</taxon>
    </lineage>
</organism>
<protein>
    <submittedName>
        <fullName evidence="2">SDR family NAD(P)-dependent oxidoreductase</fullName>
    </submittedName>
</protein>
<dbReference type="EMBL" id="JAFMPK010000043">
    <property type="protein sequence ID" value="MBO0609526.1"/>
    <property type="molecule type" value="Genomic_DNA"/>
</dbReference>
<sequence length="110" mass="11484">MTANRFTGQTVIVTGGARGMGASHVRGLIAEGASVVIADVSDNDGQALAGELGDRAVFQHLDVSDQTQWAHTVAAAEEIFDPVYFSSPPPRRASPPDPSSSQTEETFSAP</sequence>
<dbReference type="RefSeq" id="WP_207275478.1">
    <property type="nucleotide sequence ID" value="NZ_JAFMPK010000043.1"/>
</dbReference>
<dbReference type="Pfam" id="PF00106">
    <property type="entry name" value="adh_short"/>
    <property type="match status" value="1"/>
</dbReference>
<dbReference type="Gene3D" id="3.40.50.720">
    <property type="entry name" value="NAD(P)-binding Rossmann-like Domain"/>
    <property type="match status" value="1"/>
</dbReference>
<dbReference type="InterPro" id="IPR036291">
    <property type="entry name" value="NAD(P)-bd_dom_sf"/>
</dbReference>
<dbReference type="Proteomes" id="UP000664617">
    <property type="component" value="Unassembled WGS sequence"/>
</dbReference>
<comment type="caution">
    <text evidence="2">The sequence shown here is derived from an EMBL/GenBank/DDBJ whole genome shotgun (WGS) entry which is preliminary data.</text>
</comment>
<feature type="compositionally biased region" description="Pro residues" evidence="1">
    <location>
        <begin position="87"/>
        <end position="98"/>
    </location>
</feature>
<accession>A0ABS3IA77</accession>
<dbReference type="PANTHER" id="PTHR42820">
    <property type="entry name" value="SHORT-CHAIN DEHYDROGENASE REDUCTASE"/>
    <property type="match status" value="1"/>
</dbReference>
<reference evidence="3" key="2">
    <citation type="submission" date="2023-07" db="EMBL/GenBank/DDBJ databases">
        <title>Myceligenerans salitolerans sp. nov., a halotolerant actinomycete isolated from a salt lake in Xinjiang, China.</title>
        <authorList>
            <person name="Guan T."/>
        </authorList>
    </citation>
    <scope>NUCLEOTIDE SEQUENCE [LARGE SCALE GENOMIC DNA]</scope>
    <source>
        <strain evidence="3">XHU 5031</strain>
    </source>
</reference>
<dbReference type="SUPFAM" id="SSF51735">
    <property type="entry name" value="NAD(P)-binding Rossmann-fold domains"/>
    <property type="match status" value="1"/>
</dbReference>
<evidence type="ECO:0000256" key="1">
    <source>
        <dbReference type="SAM" id="MobiDB-lite"/>
    </source>
</evidence>
<keyword evidence="3" id="KW-1185">Reference proteome</keyword>
<reference evidence="2 3" key="1">
    <citation type="submission" date="2021-03" db="EMBL/GenBank/DDBJ databases">
        <authorList>
            <person name="Xin L."/>
        </authorList>
    </citation>
    <scope>NUCLEOTIDE SEQUENCE [LARGE SCALE GENOMIC DNA]</scope>
    <source>
        <strain evidence="2 3">XHU 5031</strain>
    </source>
</reference>
<feature type="region of interest" description="Disordered" evidence="1">
    <location>
        <begin position="84"/>
        <end position="110"/>
    </location>
</feature>
<evidence type="ECO:0000313" key="2">
    <source>
        <dbReference type="EMBL" id="MBO0609526.1"/>
    </source>
</evidence>
<proteinExistence type="predicted"/>
<dbReference type="InterPro" id="IPR002347">
    <property type="entry name" value="SDR_fam"/>
</dbReference>